<sequence>MDNASARNMWGDYLDAHLEFAFVEAPKVLHFSDNEQDTDHSVGLVLKNLKNAASFSLLGMQHRKEPLPKVGAFMILTDWNGKAKCIVRTTAVKLKPFFSITKEYVQMDGLGDKSLEYWKKYHWDYFSRELAPFNRVPRDSMIVVCVEFEKVYG</sequence>
<dbReference type="Proteomes" id="UP000184406">
    <property type="component" value="Unassembled WGS sequence"/>
</dbReference>
<name>A0A1M4TLM5_9FLAO</name>
<proteinExistence type="predicted"/>
<evidence type="ECO:0000313" key="3">
    <source>
        <dbReference type="Proteomes" id="UP000184406"/>
    </source>
</evidence>
<keyword evidence="3" id="KW-1185">Reference proteome</keyword>
<dbReference type="Pfam" id="PF04266">
    <property type="entry name" value="ASCH"/>
    <property type="match status" value="1"/>
</dbReference>
<evidence type="ECO:0000313" key="2">
    <source>
        <dbReference type="EMBL" id="SHE45296.1"/>
    </source>
</evidence>
<dbReference type="Gene3D" id="3.10.400.10">
    <property type="entry name" value="Sulfate adenylyltransferase"/>
    <property type="match status" value="1"/>
</dbReference>
<dbReference type="AlphaFoldDB" id="A0A1M4TLM5"/>
<dbReference type="SMART" id="SM01022">
    <property type="entry name" value="ASCH"/>
    <property type="match status" value="1"/>
</dbReference>
<evidence type="ECO:0000259" key="1">
    <source>
        <dbReference type="SMART" id="SM01022"/>
    </source>
</evidence>
<dbReference type="PANTHER" id="PTHR39203">
    <property type="entry name" value="CYTOPLASMIC PROTEIN-RELATED"/>
    <property type="match status" value="1"/>
</dbReference>
<organism evidence="2 3">
    <name type="scientific">Arenibacter palladensis</name>
    <dbReference type="NCBI Taxonomy" id="237373"/>
    <lineage>
        <taxon>Bacteria</taxon>
        <taxon>Pseudomonadati</taxon>
        <taxon>Bacteroidota</taxon>
        <taxon>Flavobacteriia</taxon>
        <taxon>Flavobacteriales</taxon>
        <taxon>Flavobacteriaceae</taxon>
        <taxon>Arenibacter</taxon>
    </lineage>
</organism>
<dbReference type="InterPro" id="IPR015947">
    <property type="entry name" value="PUA-like_sf"/>
</dbReference>
<reference evidence="3" key="1">
    <citation type="submission" date="2016-11" db="EMBL/GenBank/DDBJ databases">
        <authorList>
            <person name="Varghese N."/>
            <person name="Submissions S."/>
        </authorList>
    </citation>
    <scope>NUCLEOTIDE SEQUENCE [LARGE SCALE GENOMIC DNA]</scope>
    <source>
        <strain evidence="3">DSM 17539</strain>
    </source>
</reference>
<feature type="domain" description="ASCH" evidence="1">
    <location>
        <begin position="29"/>
        <end position="152"/>
    </location>
</feature>
<dbReference type="OrthoDB" id="9807542at2"/>
<dbReference type="InterPro" id="IPR007374">
    <property type="entry name" value="ASCH_domain"/>
</dbReference>
<accession>A0A1M4TLM5</accession>
<dbReference type="CDD" id="cd06553">
    <property type="entry name" value="ASCH_Ef3133_like"/>
    <property type="match status" value="1"/>
</dbReference>
<dbReference type="InterPro" id="IPR009326">
    <property type="entry name" value="DUF984"/>
</dbReference>
<dbReference type="EMBL" id="FQUX01000001">
    <property type="protein sequence ID" value="SHE45296.1"/>
    <property type="molecule type" value="Genomic_DNA"/>
</dbReference>
<dbReference type="RefSeq" id="WP_072859967.1">
    <property type="nucleotide sequence ID" value="NZ_FQUX01000001.1"/>
</dbReference>
<dbReference type="SUPFAM" id="SSF88697">
    <property type="entry name" value="PUA domain-like"/>
    <property type="match status" value="1"/>
</dbReference>
<gene>
    <name evidence="2" type="ORF">SAMN03080594_101294</name>
</gene>
<dbReference type="PANTHER" id="PTHR39203:SF1">
    <property type="entry name" value="CYTOPLASMIC PROTEIN"/>
    <property type="match status" value="1"/>
</dbReference>
<protein>
    <submittedName>
        <fullName evidence="2">Uncharacterized protein YhfF</fullName>
    </submittedName>
</protein>